<protein>
    <submittedName>
        <fullName evidence="1">Uncharacterized protein</fullName>
    </submittedName>
</protein>
<accession>A0A0F6WVU9</accession>
<evidence type="ECO:0000313" key="1">
    <source>
        <dbReference type="EMBL" id="AKF33572.1"/>
    </source>
</evidence>
<dbReference type="AlphaFoldDB" id="A0A0F6WVU9"/>
<dbReference type="EMBL" id="KP720617">
    <property type="protein sequence ID" value="AKF33572.1"/>
    <property type="molecule type" value="Genomic_DNA"/>
</dbReference>
<dbReference type="InterPro" id="IPR051083">
    <property type="entry name" value="GrpII_Intron_Splice-Mob/Def"/>
</dbReference>
<proteinExistence type="predicted"/>
<dbReference type="InterPro" id="IPR043502">
    <property type="entry name" value="DNA/RNA_pol_sf"/>
</dbReference>
<dbReference type="PANTHER" id="PTHR34047:SF10">
    <property type="entry name" value="GROUP II INTRON-ASSOCIATED OPEN READING FRAME"/>
    <property type="match status" value="1"/>
</dbReference>
<organism evidence="1">
    <name type="scientific">Ulva sp. UNA00071828</name>
    <dbReference type="NCBI Taxonomy" id="1641711"/>
    <lineage>
        <taxon>Eukaryota</taxon>
        <taxon>Viridiplantae</taxon>
        <taxon>Chlorophyta</taxon>
        <taxon>core chlorophytes</taxon>
        <taxon>Ulvophyceae</taxon>
        <taxon>OUU clade</taxon>
        <taxon>Ulvales</taxon>
        <taxon>Ulvaceae</taxon>
        <taxon>Ulva</taxon>
    </lineage>
</organism>
<dbReference type="PANTHER" id="PTHR34047">
    <property type="entry name" value="NUCLEAR INTRON MATURASE 1, MITOCHONDRIAL-RELATED"/>
    <property type="match status" value="1"/>
</dbReference>
<sequence length="95" mass="10879">MTELPYSEGLPKPGTDENHWAFQLFVTERSEAKQALAKMALEPEWEAKFEPNSYGFRPGRSSRDAIEAIHHTLRETGKFVLDADISKCFDKIDHL</sequence>
<reference evidence="1" key="1">
    <citation type="journal article" date="2015" name="PLoS ONE">
        <title>The Complete Chloroplast and Mitochondrial Genomes of the Green Macroalga Ulva sp. UNA00071828 (Ulvophyceae, Chlorophyta).</title>
        <authorList>
            <person name="Melton J.T.III."/>
            <person name="Leliaert F."/>
            <person name="Tronholm A."/>
            <person name="Lopez-Bautista J.M."/>
        </authorList>
    </citation>
    <scope>NUCLEOTIDE SEQUENCE</scope>
</reference>
<dbReference type="SUPFAM" id="SSF56672">
    <property type="entry name" value="DNA/RNA polymerases"/>
    <property type="match status" value="1"/>
</dbReference>
<gene>
    <name evidence="1" type="primary">orf16</name>
</gene>
<geneLocation type="mitochondrion" evidence="1"/>
<keyword evidence="1" id="KW-0496">Mitochondrion</keyword>
<name>A0A0F6WVU9_9CHLO</name>